<keyword evidence="2" id="KW-1185">Reference proteome</keyword>
<comment type="caution">
    <text evidence="1">The sequence shown here is derived from an EMBL/GenBank/DDBJ whole genome shotgun (WGS) entry which is preliminary data.</text>
</comment>
<sequence>MANNYAYKMKSVLWCVLAAAGQVYLFFTKKRIAGELASINGDAIIFHVLGQNLRLQECTMLQYGVFDVTFHTKFCASMIQLSPNQAQR</sequence>
<name>A0AAV7BJ26_ENGPU</name>
<dbReference type="Proteomes" id="UP000824782">
    <property type="component" value="Unassembled WGS sequence"/>
</dbReference>
<accession>A0AAV7BJ26</accession>
<protein>
    <submittedName>
        <fullName evidence="1">Uncharacterized protein</fullName>
    </submittedName>
</protein>
<evidence type="ECO:0000313" key="2">
    <source>
        <dbReference type="Proteomes" id="UP000824782"/>
    </source>
</evidence>
<organism evidence="1 2">
    <name type="scientific">Engystomops pustulosus</name>
    <name type="common">Tungara frog</name>
    <name type="synonym">Physalaemus pustulosus</name>
    <dbReference type="NCBI Taxonomy" id="76066"/>
    <lineage>
        <taxon>Eukaryota</taxon>
        <taxon>Metazoa</taxon>
        <taxon>Chordata</taxon>
        <taxon>Craniata</taxon>
        <taxon>Vertebrata</taxon>
        <taxon>Euteleostomi</taxon>
        <taxon>Amphibia</taxon>
        <taxon>Batrachia</taxon>
        <taxon>Anura</taxon>
        <taxon>Neobatrachia</taxon>
        <taxon>Hyloidea</taxon>
        <taxon>Leptodactylidae</taxon>
        <taxon>Leiuperinae</taxon>
        <taxon>Engystomops</taxon>
    </lineage>
</organism>
<dbReference type="AlphaFoldDB" id="A0AAV7BJ26"/>
<gene>
    <name evidence="1" type="ORF">GDO81_012111</name>
</gene>
<reference evidence="1" key="1">
    <citation type="thesis" date="2020" institute="ProQuest LLC" country="789 East Eisenhower Parkway, Ann Arbor, MI, USA">
        <title>Comparative Genomics and Chromosome Evolution.</title>
        <authorList>
            <person name="Mudd A.B."/>
        </authorList>
    </citation>
    <scope>NUCLEOTIDE SEQUENCE</scope>
    <source>
        <strain evidence="1">237g6f4</strain>
        <tissue evidence="1">Blood</tissue>
    </source>
</reference>
<dbReference type="EMBL" id="WNYA01000005">
    <property type="protein sequence ID" value="KAG8572626.1"/>
    <property type="molecule type" value="Genomic_DNA"/>
</dbReference>
<proteinExistence type="predicted"/>
<evidence type="ECO:0000313" key="1">
    <source>
        <dbReference type="EMBL" id="KAG8572626.1"/>
    </source>
</evidence>